<dbReference type="AlphaFoldDB" id="A0A7I9VZ79"/>
<dbReference type="PANTHER" id="PTHR43537:SF24">
    <property type="entry name" value="GLUCONATE OPERON TRANSCRIPTIONAL REPRESSOR"/>
    <property type="match status" value="1"/>
</dbReference>
<dbReference type="InterPro" id="IPR036390">
    <property type="entry name" value="WH_DNA-bd_sf"/>
</dbReference>
<dbReference type="Gene3D" id="1.20.120.530">
    <property type="entry name" value="GntR ligand-binding domain-like"/>
    <property type="match status" value="1"/>
</dbReference>
<comment type="caution">
    <text evidence="5">The sequence shown here is derived from an EMBL/GenBank/DDBJ whole genome shotgun (WGS) entry which is preliminary data.</text>
</comment>
<dbReference type="GO" id="GO:0003677">
    <property type="term" value="F:DNA binding"/>
    <property type="evidence" value="ECO:0007669"/>
    <property type="project" value="UniProtKB-KW"/>
</dbReference>
<dbReference type="PROSITE" id="PS50949">
    <property type="entry name" value="HTH_GNTR"/>
    <property type="match status" value="1"/>
</dbReference>
<dbReference type="Proteomes" id="UP000465302">
    <property type="component" value="Unassembled WGS sequence"/>
</dbReference>
<dbReference type="SMART" id="SM00895">
    <property type="entry name" value="FCD"/>
    <property type="match status" value="1"/>
</dbReference>
<dbReference type="CDD" id="cd07377">
    <property type="entry name" value="WHTH_GntR"/>
    <property type="match status" value="1"/>
</dbReference>
<keyword evidence="3" id="KW-0804">Transcription</keyword>
<evidence type="ECO:0000313" key="6">
    <source>
        <dbReference type="Proteomes" id="UP000465302"/>
    </source>
</evidence>
<dbReference type="SMART" id="SM00345">
    <property type="entry name" value="HTH_GNTR"/>
    <property type="match status" value="1"/>
</dbReference>
<sequence length="233" mass="26220">MFDGRAEGVPMTLSLNARQNRTLTAHVYVRETLREAILNGTLPGGTRLIQADLAAQLNVSNTPVREALRDLAGEGLVVFDPHRGSRVRSLDIDEVRELYEMRIALEPLMVRRVMRTITTEQLDQAEALCQQLAKTKSLAKWSELNRQFHSLFTLDEKESRLAAVLAGLRDSASMYVALSLGANSERIAESNEEHAKLIEYYRARDTKNAIAMTVRHLRATLADIEEAHRQNVL</sequence>
<dbReference type="PANTHER" id="PTHR43537">
    <property type="entry name" value="TRANSCRIPTIONAL REGULATOR, GNTR FAMILY"/>
    <property type="match status" value="1"/>
</dbReference>
<evidence type="ECO:0000256" key="2">
    <source>
        <dbReference type="ARBA" id="ARBA00023125"/>
    </source>
</evidence>
<dbReference type="Pfam" id="PF07729">
    <property type="entry name" value="FCD"/>
    <property type="match status" value="1"/>
</dbReference>
<evidence type="ECO:0000259" key="4">
    <source>
        <dbReference type="PROSITE" id="PS50949"/>
    </source>
</evidence>
<keyword evidence="1" id="KW-0805">Transcription regulation</keyword>
<protein>
    <submittedName>
        <fullName evidence="5">GntR family transcriptional regulator</fullName>
    </submittedName>
</protein>
<dbReference type="InterPro" id="IPR008920">
    <property type="entry name" value="TF_FadR/GntR_C"/>
</dbReference>
<dbReference type="InterPro" id="IPR036388">
    <property type="entry name" value="WH-like_DNA-bd_sf"/>
</dbReference>
<keyword evidence="2" id="KW-0238">DNA-binding</keyword>
<dbReference type="InterPro" id="IPR011711">
    <property type="entry name" value="GntR_C"/>
</dbReference>
<proteinExistence type="predicted"/>
<name>A0A7I9VZ79_MYCAG</name>
<dbReference type="SUPFAM" id="SSF48008">
    <property type="entry name" value="GntR ligand-binding domain-like"/>
    <property type="match status" value="1"/>
</dbReference>
<evidence type="ECO:0000313" key="5">
    <source>
        <dbReference type="EMBL" id="GFG50751.1"/>
    </source>
</evidence>
<dbReference type="GO" id="GO:0003700">
    <property type="term" value="F:DNA-binding transcription factor activity"/>
    <property type="evidence" value="ECO:0007669"/>
    <property type="project" value="InterPro"/>
</dbReference>
<dbReference type="InterPro" id="IPR000524">
    <property type="entry name" value="Tscrpt_reg_HTH_GntR"/>
</dbReference>
<dbReference type="Pfam" id="PF00392">
    <property type="entry name" value="GntR"/>
    <property type="match status" value="1"/>
</dbReference>
<feature type="domain" description="HTH gntR-type" evidence="4">
    <location>
        <begin position="23"/>
        <end position="90"/>
    </location>
</feature>
<accession>A0A7I9VZ79</accession>
<dbReference type="Gene3D" id="1.10.10.10">
    <property type="entry name" value="Winged helix-like DNA-binding domain superfamily/Winged helix DNA-binding domain"/>
    <property type="match status" value="1"/>
</dbReference>
<evidence type="ECO:0000256" key="3">
    <source>
        <dbReference type="ARBA" id="ARBA00023163"/>
    </source>
</evidence>
<reference evidence="5 6" key="1">
    <citation type="journal article" date="2019" name="Emerg. Microbes Infect.">
        <title>Comprehensive subspecies identification of 175 nontuberculous mycobacteria species based on 7547 genomic profiles.</title>
        <authorList>
            <person name="Matsumoto Y."/>
            <person name="Kinjo T."/>
            <person name="Motooka D."/>
            <person name="Nabeya D."/>
            <person name="Jung N."/>
            <person name="Uechi K."/>
            <person name="Horii T."/>
            <person name="Iida T."/>
            <person name="Fujita J."/>
            <person name="Nakamura S."/>
        </authorList>
    </citation>
    <scope>NUCLEOTIDE SEQUENCE [LARGE SCALE GENOMIC DNA]</scope>
    <source>
        <strain evidence="5 6">JCM 6377</strain>
    </source>
</reference>
<dbReference type="SUPFAM" id="SSF46785">
    <property type="entry name" value="Winged helix' DNA-binding domain"/>
    <property type="match status" value="1"/>
</dbReference>
<dbReference type="EMBL" id="BLKS01000001">
    <property type="protein sequence ID" value="GFG50751.1"/>
    <property type="molecule type" value="Genomic_DNA"/>
</dbReference>
<evidence type="ECO:0000256" key="1">
    <source>
        <dbReference type="ARBA" id="ARBA00023015"/>
    </source>
</evidence>
<gene>
    <name evidence="5" type="ORF">MAGR_21920</name>
</gene>
<organism evidence="5 6">
    <name type="scientific">Mycolicibacterium agri</name>
    <name type="common">Mycobacterium agri</name>
    <dbReference type="NCBI Taxonomy" id="36811"/>
    <lineage>
        <taxon>Bacteria</taxon>
        <taxon>Bacillati</taxon>
        <taxon>Actinomycetota</taxon>
        <taxon>Actinomycetes</taxon>
        <taxon>Mycobacteriales</taxon>
        <taxon>Mycobacteriaceae</taxon>
        <taxon>Mycolicibacterium</taxon>
    </lineage>
</organism>